<evidence type="ECO:0000313" key="2">
    <source>
        <dbReference type="Proteomes" id="UP000070444"/>
    </source>
</evidence>
<dbReference type="AlphaFoldDB" id="A0A137P6M0"/>
<organism evidence="1 2">
    <name type="scientific">Conidiobolus coronatus (strain ATCC 28846 / CBS 209.66 / NRRL 28638)</name>
    <name type="common">Delacroixia coronata</name>
    <dbReference type="NCBI Taxonomy" id="796925"/>
    <lineage>
        <taxon>Eukaryota</taxon>
        <taxon>Fungi</taxon>
        <taxon>Fungi incertae sedis</taxon>
        <taxon>Zoopagomycota</taxon>
        <taxon>Entomophthoromycotina</taxon>
        <taxon>Entomophthoromycetes</taxon>
        <taxon>Entomophthorales</taxon>
        <taxon>Ancylistaceae</taxon>
        <taxon>Conidiobolus</taxon>
    </lineage>
</organism>
<sequence length="433" mass="50518">MSDNKWELIFINEEFKIYLNSEEFAELSKLSKVMRLKLKSKVFEKISFVNAFNDFTCHELQKLNGITDLSINNQHDFSADDYISHLNRCLQQFVPYTKNASFKPYSNHYQLLEASNVLRQLTKISISGIVVSLTAFKKTLFNLKSLKNLSIESSKFIKYKCDPNLTATVKLPATLEAINWQCCKFYICGLEEDPQILNYNYDNVLSPNSDLLFEFDHFPKLRELSTFLAPVLFNTEFLAIHPEIIALNLIIEKLNESTVPIFGKIQNIKKLGLNVESMSFALNMDSTQLNFQELTHLKFELVNLNNWSILEKLVKLSPNLIDLRVTFNRHVYHFLVELINNTPSLQKLVIKAERNRKYNIDYLAVCPCLKLLDIYFDADVVPTMLKLSQFPSLKTINFSKKFYDESYLSTLNHKTVPEPWRVIEMEDFIRYCR</sequence>
<accession>A0A137P6M0</accession>
<proteinExistence type="predicted"/>
<protein>
    <recommendedName>
        <fullName evidence="3">F-box domain-containing protein</fullName>
    </recommendedName>
</protein>
<keyword evidence="2" id="KW-1185">Reference proteome</keyword>
<evidence type="ECO:0000313" key="1">
    <source>
        <dbReference type="EMBL" id="KXN70652.1"/>
    </source>
</evidence>
<evidence type="ECO:0008006" key="3">
    <source>
        <dbReference type="Google" id="ProtNLM"/>
    </source>
</evidence>
<dbReference type="SUPFAM" id="SSF52047">
    <property type="entry name" value="RNI-like"/>
    <property type="match status" value="1"/>
</dbReference>
<reference evidence="1 2" key="1">
    <citation type="journal article" date="2015" name="Genome Biol. Evol.">
        <title>Phylogenomic analyses indicate that early fungi evolved digesting cell walls of algal ancestors of land plants.</title>
        <authorList>
            <person name="Chang Y."/>
            <person name="Wang S."/>
            <person name="Sekimoto S."/>
            <person name="Aerts A.L."/>
            <person name="Choi C."/>
            <person name="Clum A."/>
            <person name="LaButti K.M."/>
            <person name="Lindquist E.A."/>
            <person name="Yee Ngan C."/>
            <person name="Ohm R.A."/>
            <person name="Salamov A.A."/>
            <person name="Grigoriev I.V."/>
            <person name="Spatafora J.W."/>
            <person name="Berbee M.L."/>
        </authorList>
    </citation>
    <scope>NUCLEOTIDE SEQUENCE [LARGE SCALE GENOMIC DNA]</scope>
    <source>
        <strain evidence="1 2">NRRL 28638</strain>
    </source>
</reference>
<dbReference type="Gene3D" id="3.80.10.10">
    <property type="entry name" value="Ribonuclease Inhibitor"/>
    <property type="match status" value="1"/>
</dbReference>
<dbReference type="InterPro" id="IPR032675">
    <property type="entry name" value="LRR_dom_sf"/>
</dbReference>
<name>A0A137P6M0_CONC2</name>
<dbReference type="Proteomes" id="UP000070444">
    <property type="component" value="Unassembled WGS sequence"/>
</dbReference>
<gene>
    <name evidence="1" type="ORF">CONCODRAFT_6729</name>
</gene>
<dbReference type="EMBL" id="KQ964496">
    <property type="protein sequence ID" value="KXN70652.1"/>
    <property type="molecule type" value="Genomic_DNA"/>
</dbReference>